<evidence type="ECO:0000313" key="16">
    <source>
        <dbReference type="Proteomes" id="UP000694404"/>
    </source>
</evidence>
<sequence length="1034" mass="116985">DKDVILNILSILTDLLSIGTDRRIHYMISKGGSEALLQALMNAAQTAQPDYSILLPLLRLLAKVGQRDRKFGLKVQKLEAIDVTLSLARKNLTHHLNLIHCLWVLRVYASSVSAGTKLGINGTMELLFRAAATRVCPSVSNSRRAVNRGYLCELLRLYQDWHHCDASNRYIHVRRGLLLCLKHITNIQSARETFLSAHGMEILFTTAQDCLDSKPLDPIVTIVAQILRKCYPKRPLPLATVHSSYSFSLPGSVSSEPPCAESEDDCEDDGEEEVEKDLDNEGLEHKEEDDDLETDVNKLSSKSDLDRPEEELEQYEAMCPEISLTFQVGYHSLDDLSLPGIHPLVIPNAAFTKQQCCRHRDQSAMGPEPEETAFKTPVQSWAKKAKCTGAPALEKQVMGESVQDADALGEREDLYRSHASTLHPPLKEASWDTRTFHTHCASCFGPSPVCGVGASNTVTKLLERHQGDIPFHSPHFYMARAGSTKSIPDYRVLAFPDFWGHQPPPYYQSLLERKYGVQRAKIFEDVRRLIQPDDVIDRVVFDLDGCSPSSTDAPDCLRFYSKFESGNLRKAIQVRKFEYDLIMNTDVNTIQHHQWFYFEVSTMKPAIPYRFNIINCEKVNSQFNYGMQPVMYSVKETLQSRPHWIRVGSDICYYKNHYRRSAAAAGGARRKSYYTLTFTVMFPHGEDVCYLAYHYPYTYSALMSHLDILEETRNPKKVYYRQQTLCQTLGGNPCPLLTITAMPESKSSDDLEQFRNRPYVVLMARVHPGESNASWVMKGTMEFLMSGDPIADLLRKCFIFKIIPMLNPDGVINGNHRCSLSGDDLNRQWLAPSCRLHPTIYHTKGLLYYLCNLGRAPLVFCDYHGHSQKKNVFLYGCSIKETLWQAGCTVNTAVVTEDVGYRTLPKILDKVAPAFVMSSCSFLVEKSRESTARVVVWREIGVLRSYTMENTYCGCSHGLYKNGLEIFKNSNAHFVENGLQIGTRELEEMGAKFCLGLLILQLKSLPCSKKLMAQAAALLDPEEEIADRWAQRSE</sequence>
<gene>
    <name evidence="15" type="primary">AGBL1</name>
</gene>
<keyword evidence="5" id="KW-0121">Carboxypeptidase</keyword>
<dbReference type="InterPro" id="IPR000834">
    <property type="entry name" value="Peptidase_M14"/>
</dbReference>
<dbReference type="InterPro" id="IPR033852">
    <property type="entry name" value="CBPC1/4"/>
</dbReference>
<comment type="catalytic activity">
    <reaction evidence="11">
        <text>(L-glutamyl)(n+1)-gamma-L-glutamyl-L-glutamyl-[protein] + H2O = (L-glutamyl)(n)-gamma-L-glutamyl-L-glutamyl-[protein] + L-glutamate</text>
        <dbReference type="Rhea" id="RHEA:60004"/>
        <dbReference type="Rhea" id="RHEA-COMP:15519"/>
        <dbReference type="Rhea" id="RHEA-COMP:15675"/>
        <dbReference type="ChEBI" id="CHEBI:15377"/>
        <dbReference type="ChEBI" id="CHEBI:29985"/>
        <dbReference type="ChEBI" id="CHEBI:143623"/>
    </reaction>
    <physiologicalReaction direction="left-to-right" evidence="11">
        <dbReference type="Rhea" id="RHEA:60005"/>
    </physiologicalReaction>
</comment>
<dbReference type="FunFam" id="2.60.40.3120:FF:000001">
    <property type="entry name" value="cytosolic carboxypeptidase 1 isoform X1"/>
    <property type="match status" value="1"/>
</dbReference>
<keyword evidence="10" id="KW-0482">Metalloprotease</keyword>
<dbReference type="PANTHER" id="PTHR12756:SF5">
    <property type="entry name" value="CYTOSOLIC CARBOXYPEPTIDASE 4"/>
    <property type="match status" value="1"/>
</dbReference>
<dbReference type="Pfam" id="PF25571">
    <property type="entry name" value="TPR_CCP1_N"/>
    <property type="match status" value="1"/>
</dbReference>
<dbReference type="GeneTree" id="ENSGT00940000160936"/>
<dbReference type="GO" id="GO:0006508">
    <property type="term" value="P:proteolysis"/>
    <property type="evidence" value="ECO:0007669"/>
    <property type="project" value="UniProtKB-KW"/>
</dbReference>
<evidence type="ECO:0000313" key="15">
    <source>
        <dbReference type="Ensembl" id="ENSCABP00000002779.1"/>
    </source>
</evidence>
<dbReference type="PROSITE" id="PS52035">
    <property type="entry name" value="PEPTIDASE_M14"/>
    <property type="match status" value="1"/>
</dbReference>
<evidence type="ECO:0000256" key="10">
    <source>
        <dbReference type="ARBA" id="ARBA00023049"/>
    </source>
</evidence>
<keyword evidence="9" id="KW-0862">Zinc</keyword>
<reference evidence="15" key="2">
    <citation type="submission" date="2025-09" db="UniProtKB">
        <authorList>
            <consortium name="Ensembl"/>
        </authorList>
    </citation>
    <scope>IDENTIFICATION</scope>
</reference>
<feature type="region of interest" description="Disordered" evidence="13">
    <location>
        <begin position="250"/>
        <end position="311"/>
    </location>
</feature>
<evidence type="ECO:0000256" key="12">
    <source>
        <dbReference type="PROSITE-ProRule" id="PRU01379"/>
    </source>
</evidence>
<keyword evidence="8" id="KW-0378">Hydrolase</keyword>
<accession>A0A8C0G2J4</accession>
<dbReference type="GO" id="GO:0004181">
    <property type="term" value="F:metallocarboxypeptidase activity"/>
    <property type="evidence" value="ECO:0007669"/>
    <property type="project" value="InterPro"/>
</dbReference>
<dbReference type="InterPro" id="IPR016024">
    <property type="entry name" value="ARM-type_fold"/>
</dbReference>
<dbReference type="AlphaFoldDB" id="A0A8C0G2J4"/>
<dbReference type="Gene3D" id="3.40.630.10">
    <property type="entry name" value="Zn peptidases"/>
    <property type="match status" value="1"/>
</dbReference>
<organism evidence="15 16">
    <name type="scientific">Chelonoidis abingdonii</name>
    <name type="common">Abingdon island giant tortoise</name>
    <name type="synonym">Testudo abingdonii</name>
    <dbReference type="NCBI Taxonomy" id="106734"/>
    <lineage>
        <taxon>Eukaryota</taxon>
        <taxon>Metazoa</taxon>
        <taxon>Chordata</taxon>
        <taxon>Craniata</taxon>
        <taxon>Vertebrata</taxon>
        <taxon>Euteleostomi</taxon>
        <taxon>Archelosauria</taxon>
        <taxon>Testudinata</taxon>
        <taxon>Testudines</taxon>
        <taxon>Cryptodira</taxon>
        <taxon>Durocryptodira</taxon>
        <taxon>Testudinoidea</taxon>
        <taxon>Testudinidae</taxon>
        <taxon>Chelonoidis</taxon>
    </lineage>
</organism>
<keyword evidence="4" id="KW-0963">Cytoplasm</keyword>
<keyword evidence="7" id="KW-0479">Metal-binding</keyword>
<reference evidence="15" key="1">
    <citation type="submission" date="2025-08" db="UniProtKB">
        <authorList>
            <consortium name="Ensembl"/>
        </authorList>
    </citation>
    <scope>IDENTIFICATION</scope>
</reference>
<evidence type="ECO:0000256" key="13">
    <source>
        <dbReference type="SAM" id="MobiDB-lite"/>
    </source>
</evidence>
<evidence type="ECO:0000259" key="14">
    <source>
        <dbReference type="PROSITE" id="PS52035"/>
    </source>
</evidence>
<dbReference type="Pfam" id="PF00246">
    <property type="entry name" value="Peptidase_M14"/>
    <property type="match status" value="1"/>
</dbReference>
<evidence type="ECO:0000256" key="1">
    <source>
        <dbReference type="ARBA" id="ARBA00001947"/>
    </source>
</evidence>
<evidence type="ECO:0000256" key="3">
    <source>
        <dbReference type="ARBA" id="ARBA00005988"/>
    </source>
</evidence>
<evidence type="ECO:0000256" key="5">
    <source>
        <dbReference type="ARBA" id="ARBA00022645"/>
    </source>
</evidence>
<evidence type="ECO:0000256" key="4">
    <source>
        <dbReference type="ARBA" id="ARBA00022490"/>
    </source>
</evidence>
<feature type="domain" description="Peptidase M14" evidence="14">
    <location>
        <begin position="695"/>
        <end position="982"/>
    </location>
</feature>
<dbReference type="GO" id="GO:0008270">
    <property type="term" value="F:zinc ion binding"/>
    <property type="evidence" value="ECO:0007669"/>
    <property type="project" value="InterPro"/>
</dbReference>
<comment type="subcellular location">
    <subcellularLocation>
        <location evidence="2">Cytoplasm</location>
        <location evidence="2">Cytosol</location>
    </subcellularLocation>
</comment>
<evidence type="ECO:0000256" key="7">
    <source>
        <dbReference type="ARBA" id="ARBA00022723"/>
    </source>
</evidence>
<feature type="active site" description="Proton donor/acceptor" evidence="12">
    <location>
        <position position="949"/>
    </location>
</feature>
<dbReference type="Gene3D" id="2.60.40.3120">
    <property type="match status" value="1"/>
</dbReference>
<evidence type="ECO:0000256" key="9">
    <source>
        <dbReference type="ARBA" id="ARBA00022833"/>
    </source>
</evidence>
<dbReference type="GO" id="GO:0005829">
    <property type="term" value="C:cytosol"/>
    <property type="evidence" value="ECO:0007669"/>
    <property type="project" value="UniProtKB-SubCell"/>
</dbReference>
<dbReference type="OMA" id="SNQHHQW"/>
<evidence type="ECO:0000256" key="8">
    <source>
        <dbReference type="ARBA" id="ARBA00022801"/>
    </source>
</evidence>
<evidence type="ECO:0000256" key="11">
    <source>
        <dbReference type="ARBA" id="ARBA00029302"/>
    </source>
</evidence>
<keyword evidence="6" id="KW-0645">Protease</keyword>
<feature type="compositionally biased region" description="Basic and acidic residues" evidence="13">
    <location>
        <begin position="277"/>
        <end position="286"/>
    </location>
</feature>
<proteinExistence type="inferred from homology"/>
<dbReference type="Proteomes" id="UP000694404">
    <property type="component" value="Unplaced"/>
</dbReference>
<dbReference type="InterPro" id="IPR040626">
    <property type="entry name" value="Pepdidase_M14_N"/>
</dbReference>
<dbReference type="SUPFAM" id="SSF48371">
    <property type="entry name" value="ARM repeat"/>
    <property type="match status" value="1"/>
</dbReference>
<keyword evidence="16" id="KW-1185">Reference proteome</keyword>
<feature type="compositionally biased region" description="Acidic residues" evidence="13">
    <location>
        <begin position="261"/>
        <end position="276"/>
    </location>
</feature>
<dbReference type="CDD" id="cd06906">
    <property type="entry name" value="M14_Nna1"/>
    <property type="match status" value="1"/>
</dbReference>
<name>A0A8C0G2J4_CHEAB</name>
<evidence type="ECO:0000256" key="6">
    <source>
        <dbReference type="ARBA" id="ARBA00022670"/>
    </source>
</evidence>
<dbReference type="SUPFAM" id="SSF53187">
    <property type="entry name" value="Zn-dependent exopeptidases"/>
    <property type="match status" value="1"/>
</dbReference>
<protein>
    <submittedName>
        <fullName evidence="15">AGBL carboxypeptidase 1</fullName>
    </submittedName>
</protein>
<comment type="cofactor">
    <cofactor evidence="1">
        <name>Zn(2+)</name>
        <dbReference type="ChEBI" id="CHEBI:29105"/>
    </cofactor>
</comment>
<dbReference type="PANTHER" id="PTHR12756">
    <property type="entry name" value="CYTOSOLIC CARBOXYPEPTIDASE"/>
    <property type="match status" value="1"/>
</dbReference>
<dbReference type="InterPro" id="IPR050821">
    <property type="entry name" value="Cytosolic_carboxypeptidase"/>
</dbReference>
<dbReference type="Pfam" id="PF18027">
    <property type="entry name" value="Pepdidase_M14_N"/>
    <property type="match status" value="1"/>
</dbReference>
<evidence type="ECO:0000256" key="2">
    <source>
        <dbReference type="ARBA" id="ARBA00004514"/>
    </source>
</evidence>
<comment type="similarity">
    <text evidence="3 12">Belongs to the peptidase M14 family.</text>
</comment>
<dbReference type="Ensembl" id="ENSCABT00000003007.1">
    <property type="protein sequence ID" value="ENSCABP00000002779.1"/>
    <property type="gene ID" value="ENSCABG00000002144.1"/>
</dbReference>